<evidence type="ECO:0000256" key="1">
    <source>
        <dbReference type="SAM" id="Coils"/>
    </source>
</evidence>
<name>A0ABP0SJX2_9DINO</name>
<gene>
    <name evidence="2" type="ORF">SCF082_LOCUS52163</name>
</gene>
<keyword evidence="1" id="KW-0175">Coiled coil</keyword>
<feature type="coiled-coil region" evidence="1">
    <location>
        <begin position="814"/>
        <end position="936"/>
    </location>
</feature>
<keyword evidence="3" id="KW-1185">Reference proteome</keyword>
<evidence type="ECO:0000313" key="3">
    <source>
        <dbReference type="Proteomes" id="UP001642464"/>
    </source>
</evidence>
<organism evidence="2 3">
    <name type="scientific">Durusdinium trenchii</name>
    <dbReference type="NCBI Taxonomy" id="1381693"/>
    <lineage>
        <taxon>Eukaryota</taxon>
        <taxon>Sar</taxon>
        <taxon>Alveolata</taxon>
        <taxon>Dinophyceae</taxon>
        <taxon>Suessiales</taxon>
        <taxon>Symbiodiniaceae</taxon>
        <taxon>Durusdinium</taxon>
    </lineage>
</organism>
<protein>
    <submittedName>
        <fullName evidence="2">Uncharacterized protein</fullName>
    </submittedName>
</protein>
<evidence type="ECO:0000313" key="2">
    <source>
        <dbReference type="EMBL" id="CAK9112515.1"/>
    </source>
</evidence>
<dbReference type="EMBL" id="CAXAMM010043962">
    <property type="protein sequence ID" value="CAK9112515.1"/>
    <property type="molecule type" value="Genomic_DNA"/>
</dbReference>
<reference evidence="2 3" key="1">
    <citation type="submission" date="2024-02" db="EMBL/GenBank/DDBJ databases">
        <authorList>
            <person name="Chen Y."/>
            <person name="Shah S."/>
            <person name="Dougan E. K."/>
            <person name="Thang M."/>
            <person name="Chan C."/>
        </authorList>
    </citation>
    <scope>NUCLEOTIDE SEQUENCE [LARGE SCALE GENOMIC DNA]</scope>
</reference>
<feature type="non-terminal residue" evidence="2">
    <location>
        <position position="1"/>
    </location>
</feature>
<sequence>SRFCPPFPLMLGVVVAKTHPGTATCVACLDEKTFQLIRPIPSQGSSPFWTGPDVASFQVGGRVHFQPTGSKAPTRLPHSNEDLPCVFLKQGQGQGAASPADVYSMLSRIAEDSILNVWPRKVWSSHRHLHPDVDVPSFVVVRGSIDSVWEEHGVSPTGQSFKSLRANLELGSAGLVRDISVTCAALREATLQEQARSKFGLLILGVARPKDFHRAVRSDKEQCAVLLIGWLPAPRNTDTWCIPRALCTSIFLLSDHAGQSDGEGSQFDEELVRLMRLIEKQPLAWEVDEQDKEALRCLLDVLEGREDGVQITRDAAKGCFMVITPAGSSFPPGHQTVSVVEVTRRSGWNRGKGPEAILASGVLAAEQVGQFWYVASFESSDKSQTPVPYLQALAKVTEANIERSGQLSSLASPVEAAELGVFPHQDTHNTTETGEAIKRTARALVPTARSAGSRGWSCSVHWSCLKAVAHFVLARLTAHQNPRELYKKLLAQFLLHLVEKQVYLLSPETASPQRLRVAVEMLRKTTSKVGKLHRDFALPSIPKTSLTLRCIKVRQTLDALLRARGEQKASQYKFSSSDQVFARDVLFRVAVNQNVSDLLMPAGNTKARAIKNLEGFQLFGDQSPCFESALQWLHHLDWQKDTMKMQIGMVLVEKIFLQYAQQLEEDWSEHDLSWMEELIDVYCLISDHFRSSALWKVELRSKEVLVVWIGFCLALRAAELEHPLVQAYGPALRPEHLRRLLLSKAEEIDALKAVDRFLKSRWIHGESGLFNLSDQEATFQFAAEFGAQSPYLQDVLAMERNAEEIRMTKHWNQVQKQQTEAQVLRIEIADLQRELDCKLPVLNKVCDLEGQKQSALNEVQSIQREIHQLSDLISSGWDLFHTTDRTERRQALQTRQARLNQEVSRYDARLTALPSRQTLEREIATLLNQLAKAKAELKSAETPPPAVIQSLPEDADLANSALFFLYKPDLLRWDVRKSIEVRDFRTRWADHFNMQKEYYNPPDKPRTIDALVNLLSRGEAPSSRSQDVAGHHIDSLANPRDGVWWPDKLHREFACKSNGRLIDRGGFFNPFQNLPDAILTDHWTEWMPQDAVDLQWTMKLGDEIASTRGNQGIATQCKKPKWSRKHEYLALCGLRAFPHQQLRKLLIALQESSLPLTHTPVHHLLRQLLHHVGPTDPDSELHWKRDIPGLMNDFKEALLALVDEFSAKPRTHQAMPALADLLNYFIQWAPCDPLASISLVAGCGQLSETALRWAKDALSQMQGLATDHQDALIAKVPSQKGEETRRCKIT</sequence>
<comment type="caution">
    <text evidence="2">The sequence shown here is derived from an EMBL/GenBank/DDBJ whole genome shotgun (WGS) entry which is preliminary data.</text>
</comment>
<proteinExistence type="predicted"/>
<dbReference type="Proteomes" id="UP001642464">
    <property type="component" value="Unassembled WGS sequence"/>
</dbReference>
<accession>A0ABP0SJX2</accession>